<protein>
    <submittedName>
        <fullName evidence="3">Cytochrome c biogenesis protein CcsA</fullName>
    </submittedName>
</protein>
<accession>A0A644YR51</accession>
<feature type="transmembrane region" description="Helical" evidence="1">
    <location>
        <begin position="551"/>
        <end position="569"/>
    </location>
</feature>
<feature type="transmembrane region" description="Helical" evidence="1">
    <location>
        <begin position="575"/>
        <end position="593"/>
    </location>
</feature>
<feature type="transmembrane region" description="Helical" evidence="1">
    <location>
        <begin position="634"/>
        <end position="658"/>
    </location>
</feature>
<dbReference type="PANTHER" id="PTHR38034:SF1">
    <property type="entry name" value="INNER MEMBRANE PROTEIN YPJD"/>
    <property type="match status" value="1"/>
</dbReference>
<dbReference type="InterPro" id="IPR052372">
    <property type="entry name" value="YpjD/HemX"/>
</dbReference>
<keyword evidence="1" id="KW-0812">Transmembrane</keyword>
<dbReference type="PANTHER" id="PTHR38034">
    <property type="entry name" value="INNER MEMBRANE PROTEIN YPJD"/>
    <property type="match status" value="1"/>
</dbReference>
<evidence type="ECO:0000259" key="2">
    <source>
        <dbReference type="Pfam" id="PF01578"/>
    </source>
</evidence>
<dbReference type="AlphaFoldDB" id="A0A644YR51"/>
<keyword evidence="1" id="KW-1133">Transmembrane helix</keyword>
<feature type="transmembrane region" description="Helical" evidence="1">
    <location>
        <begin position="521"/>
        <end position="539"/>
    </location>
</feature>
<dbReference type="GO" id="GO:0017004">
    <property type="term" value="P:cytochrome complex assembly"/>
    <property type="evidence" value="ECO:0007669"/>
    <property type="project" value="InterPro"/>
</dbReference>
<feature type="domain" description="Cytochrome c assembly protein" evidence="2">
    <location>
        <begin position="554"/>
        <end position="773"/>
    </location>
</feature>
<proteinExistence type="predicted"/>
<keyword evidence="1" id="KW-0472">Membrane</keyword>
<reference evidence="3" key="1">
    <citation type="submission" date="2019-08" db="EMBL/GenBank/DDBJ databases">
        <authorList>
            <person name="Kucharzyk K."/>
            <person name="Murdoch R.W."/>
            <person name="Higgins S."/>
            <person name="Loffler F."/>
        </authorList>
    </citation>
    <scope>NUCLEOTIDE SEQUENCE</scope>
</reference>
<dbReference type="InterPro" id="IPR002541">
    <property type="entry name" value="Cyt_c_assembly"/>
</dbReference>
<sequence>MKGHIGTPKRITKKQKRSERQLGHAATAHHAFHTLHATHALHHLHQAATLHLLHHGLHLLKLLEQTVHLLNLHACAIGNALLAGGLDERRMLALLHGHRADDAFLAAHFALGLVHVDLTGLACQLGGQLVHQRGQAAHLLHLLELGQKIVQIEAVTALDLFGQLLRGLHVHALGDLLNQRDDVAHAQHALRVAAGIKNFQSVDLFRHTGKLDRCTRDLTHRQRRATARIAIEFGEHDAGERQRFLEGLGGVDGILTLHGIDHEQGFNGLEHRVQVLDFLHQQFINRQTASRIDQQHVEIMLLGIVQRRQRNVARLLIGGGREPFGPSLRGDGLELLDGGRAVHVARHRQHLLFALVDQVLGQLGGGRGLTGTLQTGHQDDGGRLRVQVDVGNALAHGGGKLGVDNAHQCLAGLQTAQHLLAECLFLHAGDEVAHHGKRNVGLQQRHAHFAQHVLHIGFGDAGLAAHLLDESRKFIGERGSHAECSKGSVNANSARDAAMFGPKVAGKRLNCKSMILPSASLLGWLLALAAATAYVISGIAGTRLSPAQARYALLLAWVLHGASVAWGLLGRAPHFGFAPALSMTAWLVLIAYLVERQFFPQMRALWVLTLLGAAAVLLALVFPGKPLHALSSPWLPLHLTLGIASYGLFAAAVVHAWLMTRAEKQIRLAADSPSGIPLLTLERLTFRFVVAGFAVLTATLIAGWLFGEVLYGRAWVWDHKSVFSLLSWITFAVLLVGRSRFGWRGLSAVRVLYAGAALLLLAYAGSRFVMEVLLFKGGV</sequence>
<evidence type="ECO:0000313" key="3">
    <source>
        <dbReference type="EMBL" id="MPM28943.1"/>
    </source>
</evidence>
<feature type="transmembrane region" description="Helical" evidence="1">
    <location>
        <begin position="751"/>
        <end position="770"/>
    </location>
</feature>
<dbReference type="GO" id="GO:0020037">
    <property type="term" value="F:heme binding"/>
    <property type="evidence" value="ECO:0007669"/>
    <property type="project" value="InterPro"/>
</dbReference>
<dbReference type="EMBL" id="VSSQ01005386">
    <property type="protein sequence ID" value="MPM28943.1"/>
    <property type="molecule type" value="Genomic_DNA"/>
</dbReference>
<feature type="transmembrane region" description="Helical" evidence="1">
    <location>
        <begin position="684"/>
        <end position="706"/>
    </location>
</feature>
<dbReference type="Pfam" id="PF01578">
    <property type="entry name" value="Cytochrom_C_asm"/>
    <property type="match status" value="1"/>
</dbReference>
<gene>
    <name evidence="3" type="primary">ccsA_15</name>
    <name evidence="3" type="ORF">SDC9_75481</name>
</gene>
<evidence type="ECO:0000256" key="1">
    <source>
        <dbReference type="SAM" id="Phobius"/>
    </source>
</evidence>
<name>A0A644YR51_9ZZZZ</name>
<feature type="transmembrane region" description="Helical" evidence="1">
    <location>
        <begin position="721"/>
        <end position="739"/>
    </location>
</feature>
<feature type="transmembrane region" description="Helical" evidence="1">
    <location>
        <begin position="605"/>
        <end position="622"/>
    </location>
</feature>
<organism evidence="3">
    <name type="scientific">bioreactor metagenome</name>
    <dbReference type="NCBI Taxonomy" id="1076179"/>
    <lineage>
        <taxon>unclassified sequences</taxon>
        <taxon>metagenomes</taxon>
        <taxon>ecological metagenomes</taxon>
    </lineage>
</organism>
<comment type="caution">
    <text evidence="3">The sequence shown here is derived from an EMBL/GenBank/DDBJ whole genome shotgun (WGS) entry which is preliminary data.</text>
</comment>